<dbReference type="eggNOG" id="COG0593">
    <property type="taxonomic scope" value="Bacteria"/>
</dbReference>
<dbReference type="AlphaFoldDB" id="A0A096DCZ3"/>
<dbReference type="InterPro" id="IPR027417">
    <property type="entry name" value="P-loop_NTPase"/>
</dbReference>
<dbReference type="EMBL" id="ADLO01000059">
    <property type="protein sequence ID" value="KGF55349.1"/>
    <property type="molecule type" value="Genomic_DNA"/>
</dbReference>
<evidence type="ECO:0000313" key="1">
    <source>
        <dbReference type="EMBL" id="KGF55349.1"/>
    </source>
</evidence>
<protein>
    <recommendedName>
        <fullName evidence="3">Zona occludens toxin N-terminal domain-containing protein</fullName>
    </recommendedName>
</protein>
<reference evidence="1 2" key="1">
    <citation type="submission" date="2011-08" db="EMBL/GenBank/DDBJ databases">
        <title>The Genome Sequence of Clostridium orbiscindens 1_3_50AFAA.</title>
        <authorList>
            <consortium name="The Broad Institute Genome Sequencing Platform"/>
            <person name="Earl A."/>
            <person name="Ward D."/>
            <person name="Feldgarden M."/>
            <person name="Gevers D."/>
            <person name="Daigneault M."/>
            <person name="Strauss J."/>
            <person name="Allen-Vercoe E."/>
            <person name="Young S.K."/>
            <person name="Zeng Q."/>
            <person name="Gargeya S."/>
            <person name="Fitzgerald M."/>
            <person name="Haas B."/>
            <person name="Abouelleil A."/>
            <person name="Alvarado L."/>
            <person name="Arachchi H.M."/>
            <person name="Berlin A."/>
            <person name="Brown A."/>
            <person name="Chapman S.B."/>
            <person name="Chen Z."/>
            <person name="Dunbar C."/>
            <person name="Freedman E."/>
            <person name="Gearin G."/>
            <person name="Gellesch M."/>
            <person name="Goldberg J."/>
            <person name="Griggs A."/>
            <person name="Gujja S."/>
            <person name="Heiman D."/>
            <person name="Howarth C."/>
            <person name="Larson L."/>
            <person name="Lui A."/>
            <person name="MacDonald P.J.P."/>
            <person name="Montmayeur A."/>
            <person name="Murphy C."/>
            <person name="Neiman D."/>
            <person name="Pearson M."/>
            <person name="Priest M."/>
            <person name="Roberts A."/>
            <person name="Saif S."/>
            <person name="Shea T."/>
            <person name="Shenoy N."/>
            <person name="Sisk P."/>
            <person name="Stolte C."/>
            <person name="Sykes S."/>
            <person name="Wortman J."/>
            <person name="Nusbaum C."/>
            <person name="Birren B."/>
        </authorList>
    </citation>
    <scope>NUCLEOTIDE SEQUENCE [LARGE SCALE GENOMIC DNA]</scope>
    <source>
        <strain evidence="1 2">1_3_50AFAA</strain>
    </source>
</reference>
<sequence>MVRVIMGVKGTGKTKQMIELINSAVHSENGNVVCIERGPKLTYDIHYKIRLVEASHYDIKSYDFLKGFISGLYAGNYDITHVFIDSLTKIVASEATDHAVEEFLDWLNSFSEKNNIKFTVTISADASLATDGVKKYF</sequence>
<proteinExistence type="predicted"/>
<keyword evidence="2" id="KW-1185">Reference proteome</keyword>
<organism evidence="1 2">
    <name type="scientific">Flavonifractor plautii 1_3_50AFAA</name>
    <dbReference type="NCBI Taxonomy" id="742738"/>
    <lineage>
        <taxon>Bacteria</taxon>
        <taxon>Bacillati</taxon>
        <taxon>Bacillota</taxon>
        <taxon>Clostridia</taxon>
        <taxon>Eubacteriales</taxon>
        <taxon>Oscillospiraceae</taxon>
        <taxon>Flavonifractor</taxon>
    </lineage>
</organism>
<gene>
    <name evidence="1" type="ORF">HMPREF9460_02084</name>
</gene>
<accession>A0A096DCZ3</accession>
<dbReference type="PATRIC" id="fig|742738.3.peg.2134"/>
<evidence type="ECO:0000313" key="2">
    <source>
        <dbReference type="Proteomes" id="UP000029585"/>
    </source>
</evidence>
<comment type="caution">
    <text evidence="1">The sequence shown here is derived from an EMBL/GenBank/DDBJ whole genome shotgun (WGS) entry which is preliminary data.</text>
</comment>
<evidence type="ECO:0008006" key="3">
    <source>
        <dbReference type="Google" id="ProtNLM"/>
    </source>
</evidence>
<dbReference type="RefSeq" id="WP_007494833.1">
    <property type="nucleotide sequence ID" value="NZ_KN174163.1"/>
</dbReference>
<dbReference type="GeneID" id="63974975"/>
<dbReference type="SUPFAM" id="SSF52540">
    <property type="entry name" value="P-loop containing nucleoside triphosphate hydrolases"/>
    <property type="match status" value="1"/>
</dbReference>
<dbReference type="HOGENOM" id="CLU_125409_0_0_9"/>
<dbReference type="Proteomes" id="UP000029585">
    <property type="component" value="Unassembled WGS sequence"/>
</dbReference>
<name>A0A096DCZ3_FLAPL</name>